<dbReference type="InterPro" id="IPR053151">
    <property type="entry name" value="RNase_H-like"/>
</dbReference>
<dbReference type="PANTHER" id="PTHR47723:SF19">
    <property type="entry name" value="POLYNUCLEOTIDYL TRANSFERASE, RIBONUCLEASE H-LIKE SUPERFAMILY PROTEIN"/>
    <property type="match status" value="1"/>
</dbReference>
<reference evidence="1" key="1">
    <citation type="submission" date="2019-12" db="EMBL/GenBank/DDBJ databases">
        <authorList>
            <person name="Scholes J."/>
        </authorList>
    </citation>
    <scope>NUCLEOTIDE SEQUENCE</scope>
</reference>
<accession>A0A9N7RC21</accession>
<evidence type="ECO:0000313" key="2">
    <source>
        <dbReference type="Proteomes" id="UP001153555"/>
    </source>
</evidence>
<dbReference type="AlphaFoldDB" id="A0A9N7RC21"/>
<gene>
    <name evidence="1" type="ORF">SHERM_19729</name>
</gene>
<protein>
    <submittedName>
        <fullName evidence="1">Polynucleotidyl transferase- ribonuclease H-like superfamily protein</fullName>
    </submittedName>
</protein>
<name>A0A9N7RC21_STRHE</name>
<dbReference type="SUPFAM" id="SSF53098">
    <property type="entry name" value="Ribonuclease H-like"/>
    <property type="match status" value="1"/>
</dbReference>
<sequence length="171" mass="19160">MIFTLLSSNPSMGDHGLVRTPILVKWNAPPSGWMKVNTDGMASGSPGNAAIGLLFRNGEGKVVFCFSATIGIRFAFQADLLAAIRAIDRYFFIPGKKVRIDIIEEQRSITSSLSALRGLPLARGLCRGHYFYISRSFSSSWVDLVRLYLQRRIGRCVCVWVRVVRSFLRKE</sequence>
<dbReference type="GO" id="GO:0003676">
    <property type="term" value="F:nucleic acid binding"/>
    <property type="evidence" value="ECO:0007669"/>
    <property type="project" value="InterPro"/>
</dbReference>
<comment type="caution">
    <text evidence="1">The sequence shown here is derived from an EMBL/GenBank/DDBJ whole genome shotgun (WGS) entry which is preliminary data.</text>
</comment>
<organism evidence="1 2">
    <name type="scientific">Striga hermonthica</name>
    <name type="common">Purple witchweed</name>
    <name type="synonym">Buchnera hermonthica</name>
    <dbReference type="NCBI Taxonomy" id="68872"/>
    <lineage>
        <taxon>Eukaryota</taxon>
        <taxon>Viridiplantae</taxon>
        <taxon>Streptophyta</taxon>
        <taxon>Embryophyta</taxon>
        <taxon>Tracheophyta</taxon>
        <taxon>Spermatophyta</taxon>
        <taxon>Magnoliopsida</taxon>
        <taxon>eudicotyledons</taxon>
        <taxon>Gunneridae</taxon>
        <taxon>Pentapetalae</taxon>
        <taxon>asterids</taxon>
        <taxon>lamiids</taxon>
        <taxon>Lamiales</taxon>
        <taxon>Orobanchaceae</taxon>
        <taxon>Buchnereae</taxon>
        <taxon>Striga</taxon>
    </lineage>
</organism>
<dbReference type="InterPro" id="IPR036397">
    <property type="entry name" value="RNaseH_sf"/>
</dbReference>
<dbReference type="GO" id="GO:0016740">
    <property type="term" value="F:transferase activity"/>
    <property type="evidence" value="ECO:0007669"/>
    <property type="project" value="UniProtKB-KW"/>
</dbReference>
<evidence type="ECO:0000313" key="1">
    <source>
        <dbReference type="EMBL" id="CAA0822218.1"/>
    </source>
</evidence>
<dbReference type="PANTHER" id="PTHR47723">
    <property type="entry name" value="OS05G0353850 PROTEIN"/>
    <property type="match status" value="1"/>
</dbReference>
<dbReference type="EMBL" id="CACSLK010023110">
    <property type="protein sequence ID" value="CAA0822218.1"/>
    <property type="molecule type" value="Genomic_DNA"/>
</dbReference>
<dbReference type="OrthoDB" id="1166390at2759"/>
<keyword evidence="2" id="KW-1185">Reference proteome</keyword>
<dbReference type="Gene3D" id="3.30.420.10">
    <property type="entry name" value="Ribonuclease H-like superfamily/Ribonuclease H"/>
    <property type="match status" value="1"/>
</dbReference>
<dbReference type="Proteomes" id="UP001153555">
    <property type="component" value="Unassembled WGS sequence"/>
</dbReference>
<dbReference type="InterPro" id="IPR012337">
    <property type="entry name" value="RNaseH-like_sf"/>
</dbReference>
<proteinExistence type="predicted"/>
<keyword evidence="1" id="KW-0808">Transferase</keyword>